<keyword evidence="2" id="KW-1185">Reference proteome</keyword>
<evidence type="ECO:0000313" key="1">
    <source>
        <dbReference type="EMBL" id="SME87850.1"/>
    </source>
</evidence>
<dbReference type="RefSeq" id="WP_085096658.1">
    <property type="nucleotide sequence ID" value="NZ_FWZU01000001.1"/>
</dbReference>
<dbReference type="EMBL" id="FWZU01000001">
    <property type="protein sequence ID" value="SME87850.1"/>
    <property type="molecule type" value="Genomic_DNA"/>
</dbReference>
<gene>
    <name evidence="1" type="ORF">SAMN06295933_0060</name>
</gene>
<evidence type="ECO:0000313" key="2">
    <source>
        <dbReference type="Proteomes" id="UP000192906"/>
    </source>
</evidence>
<dbReference type="AlphaFoldDB" id="A0A1X7C0T5"/>
<sequence>MKSSQHFSVDVCVNVLGKPYQTALSILSLLKYSATHISKIYIILEKNNKASHVKQIKSLLDHLKVDIVYYTPKNWYWVYPLDRRGFKQEDIRDGLRYQFAFENSDSKLIYVMHNDVVHYTDVLQIYHSAIKGHIAVGNIGMCHNCPAFWSKKCSKDKYMSYQPRIDELRKIYNEADPPSGWKGFMYHLEDFCEEFRENPWPLPCCRVNEFSCLIDLDKYRSTTTPYGDCHPFGAYGSCGGYLLDIGCNWFHDVHLRGFTCKNITLSQSEFIHIGGHSAMFSKDLYFQNELRAYQELKSHFNINILDHDFE</sequence>
<organism evidence="1 2">
    <name type="scientific">Desulfovibrio gilichinskyi</name>
    <dbReference type="NCBI Taxonomy" id="1519643"/>
    <lineage>
        <taxon>Bacteria</taxon>
        <taxon>Pseudomonadati</taxon>
        <taxon>Thermodesulfobacteriota</taxon>
        <taxon>Desulfovibrionia</taxon>
        <taxon>Desulfovibrionales</taxon>
        <taxon>Desulfovibrionaceae</taxon>
        <taxon>Desulfovibrio</taxon>
    </lineage>
</organism>
<dbReference type="OrthoDB" id="929345at2"/>
<accession>A0A1X7C0T5</accession>
<protein>
    <submittedName>
        <fullName evidence="1">Uncharacterized protein</fullName>
    </submittedName>
</protein>
<dbReference type="Proteomes" id="UP000192906">
    <property type="component" value="Unassembled WGS sequence"/>
</dbReference>
<name>A0A1X7C0T5_9BACT</name>
<reference evidence="2" key="1">
    <citation type="submission" date="2017-04" db="EMBL/GenBank/DDBJ databases">
        <authorList>
            <person name="Varghese N."/>
            <person name="Submissions S."/>
        </authorList>
    </citation>
    <scope>NUCLEOTIDE SEQUENCE [LARGE SCALE GENOMIC DNA]</scope>
    <source>
        <strain evidence="2">K3S</strain>
    </source>
</reference>
<proteinExistence type="predicted"/>